<comment type="similarity">
    <text evidence="11">Belongs to the G-protein coupled receptor 3 family. TAS1R subfamily.</text>
</comment>
<name>A0A8C9YA61_SANLU</name>
<dbReference type="PROSITE" id="PS50259">
    <property type="entry name" value="G_PROTEIN_RECEP_F3_4"/>
    <property type="match status" value="1"/>
</dbReference>
<feature type="transmembrane region" description="Helical" evidence="12">
    <location>
        <begin position="627"/>
        <end position="652"/>
    </location>
</feature>
<accession>A0A8C9YA61</accession>
<evidence type="ECO:0000259" key="14">
    <source>
        <dbReference type="PROSITE" id="PS50259"/>
    </source>
</evidence>
<feature type="chain" id="PRO_5034863649" evidence="13">
    <location>
        <begin position="25"/>
        <end position="831"/>
    </location>
</feature>
<reference evidence="15" key="2">
    <citation type="submission" date="2025-09" db="UniProtKB">
        <authorList>
            <consortium name="Ensembl"/>
        </authorList>
    </citation>
    <scope>IDENTIFICATION</scope>
</reference>
<evidence type="ECO:0000256" key="9">
    <source>
        <dbReference type="ARBA" id="ARBA00023180"/>
    </source>
</evidence>
<gene>
    <name evidence="15" type="primary">LOC116040934</name>
</gene>
<reference evidence="15" key="1">
    <citation type="submission" date="2025-08" db="UniProtKB">
        <authorList>
            <consortium name="Ensembl"/>
        </authorList>
    </citation>
    <scope>IDENTIFICATION</scope>
</reference>
<dbReference type="PANTHER" id="PTHR24061:SF441">
    <property type="entry name" value="TASTE RECEPTOR TYPE 1 MEMBER 2B-RELATED"/>
    <property type="match status" value="1"/>
</dbReference>
<dbReference type="FunFam" id="3.40.50.2300:FF:000016">
    <property type="entry name" value="Taste 1 receptor member 2"/>
    <property type="match status" value="1"/>
</dbReference>
<evidence type="ECO:0000256" key="7">
    <source>
        <dbReference type="ARBA" id="ARBA00023136"/>
    </source>
</evidence>
<proteinExistence type="inferred from homology"/>
<organism evidence="15 16">
    <name type="scientific">Sander lucioperca</name>
    <name type="common">Pike-perch</name>
    <name type="synonym">Perca lucioperca</name>
    <dbReference type="NCBI Taxonomy" id="283035"/>
    <lineage>
        <taxon>Eukaryota</taxon>
        <taxon>Metazoa</taxon>
        <taxon>Chordata</taxon>
        <taxon>Craniata</taxon>
        <taxon>Vertebrata</taxon>
        <taxon>Euteleostomi</taxon>
        <taxon>Actinopterygii</taxon>
        <taxon>Neopterygii</taxon>
        <taxon>Teleostei</taxon>
        <taxon>Neoteleostei</taxon>
        <taxon>Acanthomorphata</taxon>
        <taxon>Eupercaria</taxon>
        <taxon>Perciformes</taxon>
        <taxon>Percoidei</taxon>
        <taxon>Percidae</taxon>
        <taxon>Luciopercinae</taxon>
        <taxon>Sander</taxon>
    </lineage>
</organism>
<evidence type="ECO:0000256" key="13">
    <source>
        <dbReference type="SAM" id="SignalP"/>
    </source>
</evidence>
<dbReference type="GO" id="GO:0004930">
    <property type="term" value="F:G protein-coupled receptor activity"/>
    <property type="evidence" value="ECO:0007669"/>
    <property type="project" value="UniProtKB-KW"/>
</dbReference>
<dbReference type="Pfam" id="PF00003">
    <property type="entry name" value="7tm_3"/>
    <property type="match status" value="1"/>
</dbReference>
<dbReference type="InterPro" id="IPR001828">
    <property type="entry name" value="ANF_lig-bd_rcpt"/>
</dbReference>
<keyword evidence="16" id="KW-1185">Reference proteome</keyword>
<keyword evidence="7 12" id="KW-0472">Membrane</keyword>
<evidence type="ECO:0000256" key="3">
    <source>
        <dbReference type="ARBA" id="ARBA00022692"/>
    </source>
</evidence>
<feature type="transmembrane region" description="Helical" evidence="12">
    <location>
        <begin position="672"/>
        <end position="690"/>
    </location>
</feature>
<evidence type="ECO:0000313" key="16">
    <source>
        <dbReference type="Proteomes" id="UP000694568"/>
    </source>
</evidence>
<dbReference type="GO" id="GO:0005886">
    <property type="term" value="C:plasma membrane"/>
    <property type="evidence" value="ECO:0007669"/>
    <property type="project" value="UniProtKB-SubCell"/>
</dbReference>
<keyword evidence="10" id="KW-0807">Transducer</keyword>
<evidence type="ECO:0000313" key="15">
    <source>
        <dbReference type="Ensembl" id="ENSSLUP00000022068.1"/>
    </source>
</evidence>
<evidence type="ECO:0000256" key="6">
    <source>
        <dbReference type="ARBA" id="ARBA00023040"/>
    </source>
</evidence>
<dbReference type="InterPro" id="IPR000337">
    <property type="entry name" value="GPCR_3"/>
</dbReference>
<dbReference type="Gene3D" id="2.10.50.30">
    <property type="entry name" value="GPCR, family 3, nine cysteines domain"/>
    <property type="match status" value="1"/>
</dbReference>
<dbReference type="Ensembl" id="ENSSLUT00000022803.1">
    <property type="protein sequence ID" value="ENSSLUP00000022068.1"/>
    <property type="gene ID" value="ENSSLUG00000009983.1"/>
</dbReference>
<feature type="transmembrane region" description="Helical" evidence="12">
    <location>
        <begin position="559"/>
        <end position="584"/>
    </location>
</feature>
<feature type="domain" description="G-protein coupled receptors family 3 profile" evidence="14">
    <location>
        <begin position="558"/>
        <end position="816"/>
    </location>
</feature>
<dbReference type="InterPro" id="IPR038550">
    <property type="entry name" value="GPCR_3_9-Cys_sf"/>
</dbReference>
<dbReference type="AlphaFoldDB" id="A0A8C9YA61"/>
<dbReference type="GeneTree" id="ENSGT00940000156136"/>
<evidence type="ECO:0000256" key="5">
    <source>
        <dbReference type="ARBA" id="ARBA00022989"/>
    </source>
</evidence>
<dbReference type="PRINTS" id="PR00592">
    <property type="entry name" value="CASENSINGR"/>
</dbReference>
<sequence>MKHFLVSLCLLETFLHALAPCVPASEFQLEGDYLLGGLFDIHYDDDPVYHDRPEAIDCSSKSLIPSSYLRFQLMRFSVEEINNSTNLLPNVSLGYEIFVHCSDTQSFPGIFNLISDDLIQPGGEPHKNRSKVIAVVGASTSTHSLTVAPLFMMDLIPMVNYAASSSVLSRKQNFPSFLRTVHPNKDIIEVIVNILQHYNWRWVAFLYIDDDYGKDGQELFIKRIKDTEICLAYTKGLNQYTDYSQIFKQIEAQRIAIIIVFAAEWTAEPLIESAIQLNVTNKVWLAGDSWSLNKKLPKEKGIKTIGTVIGVSEIALTIPGFSDFIYSSRSPTHWENAEQNMFCNQACNCSSLSVEDVIAADPSFNVPVYSAVYAIAHALHNALQCGAGRCNRNITVYPHMVLAELKKSNFTILNQRVKTISGTSTDGYCSWCNSRDVILNVDYILQTMLKHVKSCMSLNTAMSVLFPALTFFTFLLNNCLVQVPTLPCSPECRTGYAKKYNGIHKCCFDCEICPNGTYVNSTEDPYKCINCKETEWSAAGSTSCNLRVVEYIPFTDSGAILIMVGASALVGLTLAMSVLFAINYNTPVVRSAGGPMCFLILGCLSLCSLSTFFYFGKPTISFCILRFLPFLLFYTVCLACFVVRSFQIVCIFKTAAKFPKLHSWWIKYHGQWLVITVAFVTQALSLLIGYTSSPPKTYNDISWYPDKIILGCDINLKASSGSVGLLLCLCSLCFIFSYMGKDLPKNYNEAKAITFCLLLLILTWIMFATVYILYRGKYIQTINALAVLSSLYSFLLWYFFPKCFIIIFQSYKNTQEYFQGLIQNYTKTISQ</sequence>
<dbReference type="FunFam" id="2.10.50.30:FF:000004">
    <property type="entry name" value="Taste receptor type 1 member 3-like protein"/>
    <property type="match status" value="1"/>
</dbReference>
<feature type="transmembrane region" description="Helical" evidence="12">
    <location>
        <begin position="723"/>
        <end position="740"/>
    </location>
</feature>
<feature type="signal peptide" evidence="13">
    <location>
        <begin position="1"/>
        <end position="24"/>
    </location>
</feature>
<dbReference type="InterPro" id="IPR017978">
    <property type="entry name" value="GPCR_3_C"/>
</dbReference>
<keyword evidence="6" id="KW-0297">G-protein coupled receptor</keyword>
<dbReference type="SUPFAM" id="SSF53822">
    <property type="entry name" value="Periplasmic binding protein-like I"/>
    <property type="match status" value="1"/>
</dbReference>
<evidence type="ECO:0000256" key="8">
    <source>
        <dbReference type="ARBA" id="ARBA00023170"/>
    </source>
</evidence>
<dbReference type="Proteomes" id="UP000694568">
    <property type="component" value="Unplaced"/>
</dbReference>
<evidence type="ECO:0000256" key="12">
    <source>
        <dbReference type="SAM" id="Phobius"/>
    </source>
</evidence>
<dbReference type="InterPro" id="IPR000068">
    <property type="entry name" value="GPCR_3_Ca_sens_rcpt-rel"/>
</dbReference>
<evidence type="ECO:0000256" key="10">
    <source>
        <dbReference type="ARBA" id="ARBA00023224"/>
    </source>
</evidence>
<dbReference type="Pfam" id="PF07562">
    <property type="entry name" value="NCD3G"/>
    <property type="match status" value="1"/>
</dbReference>
<dbReference type="InterPro" id="IPR028082">
    <property type="entry name" value="Peripla_BP_I"/>
</dbReference>
<feature type="transmembrane region" description="Helical" evidence="12">
    <location>
        <begin position="596"/>
        <end position="615"/>
    </location>
</feature>
<dbReference type="Gene3D" id="3.40.50.2300">
    <property type="match status" value="2"/>
</dbReference>
<keyword evidence="9" id="KW-0325">Glycoprotein</keyword>
<keyword evidence="3 12" id="KW-0812">Transmembrane</keyword>
<comment type="subcellular location">
    <subcellularLocation>
        <location evidence="1">Cell membrane</location>
        <topology evidence="1">Multi-pass membrane protein</topology>
    </subcellularLocation>
</comment>
<evidence type="ECO:0000256" key="11">
    <source>
        <dbReference type="ARBA" id="ARBA00038492"/>
    </source>
</evidence>
<keyword evidence="8" id="KW-0675">Receptor</keyword>
<feature type="transmembrane region" description="Helical" evidence="12">
    <location>
        <begin position="752"/>
        <end position="774"/>
    </location>
</feature>
<feature type="transmembrane region" description="Helical" evidence="12">
    <location>
        <begin position="780"/>
        <end position="800"/>
    </location>
</feature>
<dbReference type="InterPro" id="IPR011500">
    <property type="entry name" value="GPCR_3_9-Cys_dom"/>
</dbReference>
<dbReference type="PANTHER" id="PTHR24061">
    <property type="entry name" value="CALCIUM-SENSING RECEPTOR-RELATED"/>
    <property type="match status" value="1"/>
</dbReference>
<keyword evidence="5 12" id="KW-1133">Transmembrane helix</keyword>
<dbReference type="GO" id="GO:0050909">
    <property type="term" value="P:sensory perception of taste"/>
    <property type="evidence" value="ECO:0007669"/>
    <property type="project" value="UniProtKB-ARBA"/>
</dbReference>
<evidence type="ECO:0000256" key="1">
    <source>
        <dbReference type="ARBA" id="ARBA00004651"/>
    </source>
</evidence>
<protein>
    <submittedName>
        <fullName evidence="15">Taste receptor type 1 member 1-like</fullName>
    </submittedName>
</protein>
<dbReference type="Pfam" id="PF01094">
    <property type="entry name" value="ANF_receptor"/>
    <property type="match status" value="1"/>
</dbReference>
<keyword evidence="2" id="KW-1003">Cell membrane</keyword>
<dbReference type="PRINTS" id="PR00248">
    <property type="entry name" value="GPCRMGR"/>
</dbReference>
<keyword evidence="4 13" id="KW-0732">Signal</keyword>
<dbReference type="CDD" id="cd15287">
    <property type="entry name" value="7tmC_TAS1R2a-like"/>
    <property type="match status" value="1"/>
</dbReference>
<evidence type="ECO:0000256" key="4">
    <source>
        <dbReference type="ARBA" id="ARBA00022729"/>
    </source>
</evidence>
<evidence type="ECO:0000256" key="2">
    <source>
        <dbReference type="ARBA" id="ARBA00022475"/>
    </source>
</evidence>